<evidence type="ECO:0000313" key="2">
    <source>
        <dbReference type="EMBL" id="RIY39185.1"/>
    </source>
</evidence>
<comment type="caution">
    <text evidence="2">The sequence shown here is derived from an EMBL/GenBank/DDBJ whole genome shotgun (WGS) entry which is preliminary data.</text>
</comment>
<feature type="compositionally biased region" description="Low complexity" evidence="1">
    <location>
        <begin position="17"/>
        <end position="33"/>
    </location>
</feature>
<protein>
    <submittedName>
        <fullName evidence="2">Uncharacterized protein</fullName>
    </submittedName>
</protein>
<sequence length="346" mass="39195">MGLLSLNGSALADEKQPSPAAQPASQPTPTKPQETNERDQTPSTSPSPSLVLPYSMVSVTQDIPSNPQASIVLPRKGTKYVLSYNVKYSLTLPELSDCHLALVFQKQLPIVATPYKVVYPVTEVNHFFRINQDPYHQQYPTANFYESNYKSDVSIERLHFLMQTYYNNLYSYLYGQTVDIPTFVRLLLSMPNFGYFKDEIAQVWAISWSNYYGATSTPPAYDVNKLFLTYISEHYYWCQQNIRDDALAFACYFNYQFADLVFNLPQNGAQLVSQYAYAPSGKSDSQVEHELTKLLQQALKSPDSNIFIAKLASIYHAQFKELQVTKPATEPKKSAVKLSSFSRAPV</sequence>
<dbReference type="EMBL" id="NRJG01000039">
    <property type="protein sequence ID" value="RIY39185.1"/>
    <property type="molecule type" value="Genomic_DNA"/>
</dbReference>
<organism evidence="2 3">
    <name type="scientific">Psittacicella hinzii</name>
    <dbReference type="NCBI Taxonomy" id="2028575"/>
    <lineage>
        <taxon>Bacteria</taxon>
        <taxon>Pseudomonadati</taxon>
        <taxon>Pseudomonadota</taxon>
        <taxon>Gammaproteobacteria</taxon>
        <taxon>Pasteurellales</taxon>
        <taxon>Psittacicellaceae</taxon>
        <taxon>Psittacicella</taxon>
    </lineage>
</organism>
<proteinExistence type="predicted"/>
<keyword evidence="3" id="KW-1185">Reference proteome</keyword>
<name>A0A3A1YNC9_9GAMM</name>
<feature type="region of interest" description="Disordered" evidence="1">
    <location>
        <begin position="1"/>
        <end position="51"/>
    </location>
</feature>
<gene>
    <name evidence="2" type="ORF">CKF58_02635</name>
</gene>
<accession>A0A3A1YNC9</accession>
<dbReference type="AlphaFoldDB" id="A0A3A1YNC9"/>
<feature type="compositionally biased region" description="Low complexity" evidence="1">
    <location>
        <begin position="41"/>
        <end position="51"/>
    </location>
</feature>
<dbReference type="Proteomes" id="UP000265916">
    <property type="component" value="Unassembled WGS sequence"/>
</dbReference>
<evidence type="ECO:0000313" key="3">
    <source>
        <dbReference type="Proteomes" id="UP000265916"/>
    </source>
</evidence>
<reference evidence="2 3" key="1">
    <citation type="submission" date="2017-08" db="EMBL/GenBank/DDBJ databases">
        <title>Reclassification of Bisgaard taxon 37 and 44.</title>
        <authorList>
            <person name="Christensen H."/>
        </authorList>
    </citation>
    <scope>NUCLEOTIDE SEQUENCE [LARGE SCALE GENOMIC DNA]</scope>
    <source>
        <strain evidence="2 3">111</strain>
    </source>
</reference>
<evidence type="ECO:0000256" key="1">
    <source>
        <dbReference type="SAM" id="MobiDB-lite"/>
    </source>
</evidence>